<organism evidence="1 2">
    <name type="scientific">Haloferula sargassicola</name>
    <dbReference type="NCBI Taxonomy" id="490096"/>
    <lineage>
        <taxon>Bacteria</taxon>
        <taxon>Pseudomonadati</taxon>
        <taxon>Verrucomicrobiota</taxon>
        <taxon>Verrucomicrobiia</taxon>
        <taxon>Verrucomicrobiales</taxon>
        <taxon>Verrucomicrobiaceae</taxon>
        <taxon>Haloferula</taxon>
    </lineage>
</organism>
<evidence type="ECO:0000313" key="1">
    <source>
        <dbReference type="EMBL" id="GAA5482479.1"/>
    </source>
</evidence>
<sequence length="182" mass="19761">MSAPRHRSNGDPVRIAVCGTNPRVVGELMSTAAARRSGVAPELSRIGGITVARVAWSGPGGRPCLLRGLVEDDHPSALDLTLRESDAILFVMDVQPDQLRLGWDRLMAVGESARREGFELLDRPFGMQYHGSDRHPGFDAGQLDAWLGFPRDRVVCGVTPSTQADHEGGVIDRLAEQVRTRA</sequence>
<comment type="caution">
    <text evidence="1">The sequence shown here is derived from an EMBL/GenBank/DDBJ whole genome shotgun (WGS) entry which is preliminary data.</text>
</comment>
<gene>
    <name evidence="1" type="ORF">Hsar01_01701</name>
</gene>
<proteinExistence type="predicted"/>
<name>A0ABP9UT06_9BACT</name>
<accession>A0ABP9UT06</accession>
<dbReference type="Proteomes" id="UP001476282">
    <property type="component" value="Unassembled WGS sequence"/>
</dbReference>
<evidence type="ECO:0000313" key="2">
    <source>
        <dbReference type="Proteomes" id="UP001476282"/>
    </source>
</evidence>
<reference evidence="1 2" key="1">
    <citation type="submission" date="2024-02" db="EMBL/GenBank/DDBJ databases">
        <title>Haloferula sargassicola NBRC 104335.</title>
        <authorList>
            <person name="Ichikawa N."/>
            <person name="Katano-Makiyama Y."/>
            <person name="Hidaka K."/>
        </authorList>
    </citation>
    <scope>NUCLEOTIDE SEQUENCE [LARGE SCALE GENOMIC DNA]</scope>
    <source>
        <strain evidence="1 2">NBRC 104335</strain>
    </source>
</reference>
<keyword evidence="2" id="KW-1185">Reference proteome</keyword>
<protein>
    <submittedName>
        <fullName evidence="1">Uncharacterized protein</fullName>
    </submittedName>
</protein>
<dbReference type="EMBL" id="BAABRI010000008">
    <property type="protein sequence ID" value="GAA5482479.1"/>
    <property type="molecule type" value="Genomic_DNA"/>
</dbReference>